<dbReference type="AlphaFoldDB" id="A0AAP3E583"/>
<protein>
    <submittedName>
        <fullName evidence="2">ATP-binding protein</fullName>
    </submittedName>
</protein>
<keyword evidence="2" id="KW-0067">ATP-binding</keyword>
<dbReference type="Gene3D" id="3.30.565.10">
    <property type="entry name" value="Histidine kinase-like ATPase, C-terminal domain"/>
    <property type="match status" value="1"/>
</dbReference>
<name>A0AAP3E583_9EURY</name>
<accession>A0AAP3E583</accession>
<dbReference type="RefSeq" id="WP_338006424.1">
    <property type="nucleotide sequence ID" value="NZ_JAOPKA010000034.1"/>
</dbReference>
<dbReference type="Pfam" id="PF02518">
    <property type="entry name" value="HATPase_c"/>
    <property type="match status" value="1"/>
</dbReference>
<evidence type="ECO:0000313" key="2">
    <source>
        <dbReference type="EMBL" id="MCU4744619.1"/>
    </source>
</evidence>
<organism evidence="2 3">
    <name type="scientific">Natronoglomus mannanivorans</name>
    <dbReference type="NCBI Taxonomy" id="2979990"/>
    <lineage>
        <taxon>Archaea</taxon>
        <taxon>Methanobacteriati</taxon>
        <taxon>Methanobacteriota</taxon>
        <taxon>Stenosarchaea group</taxon>
        <taxon>Halobacteria</taxon>
        <taxon>Halobacteriales</taxon>
        <taxon>Natrialbaceae</taxon>
        <taxon>Natronoglomus</taxon>
    </lineage>
</organism>
<dbReference type="Proteomes" id="UP001321018">
    <property type="component" value="Unassembled WGS sequence"/>
</dbReference>
<dbReference type="EMBL" id="JAOPKA010000034">
    <property type="protein sequence ID" value="MCU4744619.1"/>
    <property type="molecule type" value="Genomic_DNA"/>
</dbReference>
<dbReference type="InterPro" id="IPR036890">
    <property type="entry name" value="HATPase_C_sf"/>
</dbReference>
<evidence type="ECO:0000259" key="1">
    <source>
        <dbReference type="Pfam" id="PF02518"/>
    </source>
</evidence>
<reference evidence="2" key="1">
    <citation type="submission" date="2022-09" db="EMBL/GenBank/DDBJ databases">
        <title>Enrichment on poylsaccharides allowed isolation of novel metabolic and taxonomic groups of Haloarchaea.</title>
        <authorList>
            <person name="Sorokin D.Y."/>
            <person name="Elcheninov A.G."/>
            <person name="Khizhniak T.V."/>
            <person name="Kolganova T.V."/>
            <person name="Kublanov I.V."/>
        </authorList>
    </citation>
    <scope>NUCLEOTIDE SEQUENCE</scope>
    <source>
        <strain evidence="2">AArc-xg1-1</strain>
    </source>
</reference>
<evidence type="ECO:0000313" key="3">
    <source>
        <dbReference type="Proteomes" id="UP001321018"/>
    </source>
</evidence>
<dbReference type="SUPFAM" id="SSF55874">
    <property type="entry name" value="ATPase domain of HSP90 chaperone/DNA topoisomerase II/histidine kinase"/>
    <property type="match status" value="1"/>
</dbReference>
<gene>
    <name evidence="2" type="ORF">OB960_24930</name>
</gene>
<dbReference type="GO" id="GO:0005524">
    <property type="term" value="F:ATP binding"/>
    <property type="evidence" value="ECO:0007669"/>
    <property type="project" value="UniProtKB-KW"/>
</dbReference>
<feature type="domain" description="Histidine kinase/HSP90-like ATPase" evidence="1">
    <location>
        <begin position="32"/>
        <end position="107"/>
    </location>
</feature>
<dbReference type="InterPro" id="IPR003594">
    <property type="entry name" value="HATPase_dom"/>
</dbReference>
<sequence length="107" mass="11687">MVEETIEEIQSEYPEAELTVDIQSDTSVNADRGLRYAVNHALENAVVHDDHKTPIVTVVVKETAGQGEIQVIDSGPVIPDVEIKVLKEEVSTSTTYHGSGVGLWVMQ</sequence>
<keyword evidence="2" id="KW-0547">Nucleotide-binding</keyword>
<comment type="caution">
    <text evidence="2">The sequence shown here is derived from an EMBL/GenBank/DDBJ whole genome shotgun (WGS) entry which is preliminary data.</text>
</comment>
<proteinExistence type="predicted"/>